<dbReference type="CDD" id="cd04186">
    <property type="entry name" value="GT_2_like_c"/>
    <property type="match status" value="1"/>
</dbReference>
<keyword evidence="3" id="KW-1185">Reference proteome</keyword>
<evidence type="ECO:0000313" key="3">
    <source>
        <dbReference type="Proteomes" id="UP000627521"/>
    </source>
</evidence>
<protein>
    <submittedName>
        <fullName evidence="2">Glycosyltransferase family 2 protein</fullName>
    </submittedName>
</protein>
<organism evidence="2 3">
    <name type="scientific">Olleya marilimosa</name>
    <dbReference type="NCBI Taxonomy" id="272164"/>
    <lineage>
        <taxon>Bacteria</taxon>
        <taxon>Pseudomonadati</taxon>
        <taxon>Bacteroidota</taxon>
        <taxon>Flavobacteriia</taxon>
        <taxon>Flavobacteriales</taxon>
        <taxon>Flavobacteriaceae</taxon>
    </lineage>
</organism>
<sequence>MDVSIIIVNFNSSGYTINCIDSIYKFTKDLSFEIIVVDNQSKPEDVKSLEAHLQNADFTLIKSKENLGFGGGNDLGYQHASGNHLAFVNNDAELTENSLLQLLNYSQSNPKVGCIGLKQVDKNGQPFKYSFRQFIDLKYHLFNQKKPVKYYSNLYNSDLSQPFTVDLVSGAFMVFKTEAYKKCGGFDPKIFLFYEEMDICLRLKKQGYITQYYPKSTFIHYMGKSSGNVALKREFTVSYLYVIKKNYSTLYYQFLRFVLILKYGIKSIFKPKKHLVPFRIALKGGDSLRFSMRAKG</sequence>
<dbReference type="SUPFAM" id="SSF53448">
    <property type="entry name" value="Nucleotide-diphospho-sugar transferases"/>
    <property type="match status" value="1"/>
</dbReference>
<feature type="domain" description="Glycosyltransferase 2-like" evidence="1">
    <location>
        <begin position="4"/>
        <end position="181"/>
    </location>
</feature>
<dbReference type="Pfam" id="PF00535">
    <property type="entry name" value="Glycos_transf_2"/>
    <property type="match status" value="1"/>
</dbReference>
<evidence type="ECO:0000313" key="2">
    <source>
        <dbReference type="EMBL" id="MBD3862524.1"/>
    </source>
</evidence>
<dbReference type="PANTHER" id="PTHR43179">
    <property type="entry name" value="RHAMNOSYLTRANSFERASE WBBL"/>
    <property type="match status" value="1"/>
</dbReference>
<dbReference type="InterPro" id="IPR001173">
    <property type="entry name" value="Glyco_trans_2-like"/>
</dbReference>
<dbReference type="Proteomes" id="UP000627521">
    <property type="component" value="Unassembled WGS sequence"/>
</dbReference>
<gene>
    <name evidence="2" type="ORF">IEG06_03605</name>
</gene>
<dbReference type="EMBL" id="JACXXH010000001">
    <property type="protein sequence ID" value="MBD3862524.1"/>
    <property type="molecule type" value="Genomic_DNA"/>
</dbReference>
<proteinExistence type="predicted"/>
<accession>A0ABR8LTS8</accession>
<dbReference type="PANTHER" id="PTHR43179:SF7">
    <property type="entry name" value="RHAMNOSYLTRANSFERASE WBBL"/>
    <property type="match status" value="1"/>
</dbReference>
<reference evidence="2 3" key="1">
    <citation type="submission" date="2020-09" db="EMBL/GenBank/DDBJ databases">
        <title>Bacillus nautilus sp. nov., Chryseoglobus crepusculi sp. nov, and Psychrobacter noctis sp. nov., isolated from deep-sea sponges from the equatorial Atlantic.</title>
        <authorList>
            <person name="Stennett H.L."/>
            <person name="Williams S.E."/>
        </authorList>
    </citation>
    <scope>NUCLEOTIDE SEQUENCE [LARGE SCALE GENOMIC DNA]</scope>
    <source>
        <strain evidence="2 3">28M-24</strain>
    </source>
</reference>
<name>A0ABR8LTS8_9FLAO</name>
<comment type="caution">
    <text evidence="2">The sequence shown here is derived from an EMBL/GenBank/DDBJ whole genome shotgun (WGS) entry which is preliminary data.</text>
</comment>
<evidence type="ECO:0000259" key="1">
    <source>
        <dbReference type="Pfam" id="PF00535"/>
    </source>
</evidence>
<dbReference type="InterPro" id="IPR029044">
    <property type="entry name" value="Nucleotide-diphossugar_trans"/>
</dbReference>
<dbReference type="Gene3D" id="3.90.550.10">
    <property type="entry name" value="Spore Coat Polysaccharide Biosynthesis Protein SpsA, Chain A"/>
    <property type="match status" value="1"/>
</dbReference>
<dbReference type="RefSeq" id="WP_191100967.1">
    <property type="nucleotide sequence ID" value="NZ_JACXXH010000001.1"/>
</dbReference>